<dbReference type="InterPro" id="IPR027329">
    <property type="entry name" value="TPX2_C"/>
</dbReference>
<protein>
    <recommendedName>
        <fullName evidence="8">TPX2 C-terminal domain-containing protein</fullName>
    </recommendedName>
</protein>
<dbReference type="PANTHER" id="PTHR46372">
    <property type="entry name" value="PROTEIN WVD2-LIKE 3"/>
    <property type="match status" value="1"/>
</dbReference>
<feature type="region of interest" description="Disordered" evidence="7">
    <location>
        <begin position="293"/>
        <end position="411"/>
    </location>
</feature>
<evidence type="ECO:0000256" key="6">
    <source>
        <dbReference type="SAM" id="Coils"/>
    </source>
</evidence>
<feature type="coiled-coil region" evidence="6">
    <location>
        <begin position="251"/>
        <end position="278"/>
    </location>
</feature>
<keyword evidence="5" id="KW-0206">Cytoskeleton</keyword>
<feature type="domain" description="TPX2 C-terminal" evidence="8">
    <location>
        <begin position="235"/>
        <end position="311"/>
    </location>
</feature>
<gene>
    <name evidence="9" type="ORF">C5167_020664</name>
</gene>
<evidence type="ECO:0000256" key="1">
    <source>
        <dbReference type="ARBA" id="ARBA00004245"/>
    </source>
</evidence>
<keyword evidence="4" id="KW-0493">Microtubule</keyword>
<dbReference type="OMA" id="QDCTISY"/>
<keyword evidence="6" id="KW-0175">Coiled coil</keyword>
<feature type="compositionally biased region" description="Polar residues" evidence="7">
    <location>
        <begin position="121"/>
        <end position="130"/>
    </location>
</feature>
<accession>A0A4Y7IU76</accession>
<dbReference type="GO" id="GO:0000226">
    <property type="term" value="P:microtubule cytoskeleton organization"/>
    <property type="evidence" value="ECO:0007669"/>
    <property type="project" value="InterPro"/>
</dbReference>
<reference evidence="9 10" key="1">
    <citation type="journal article" date="2018" name="Science">
        <title>The opium poppy genome and morphinan production.</title>
        <authorList>
            <person name="Guo L."/>
            <person name="Winzer T."/>
            <person name="Yang X."/>
            <person name="Li Y."/>
            <person name="Ning Z."/>
            <person name="He Z."/>
            <person name="Teodor R."/>
            <person name="Lu Y."/>
            <person name="Bowser T.A."/>
            <person name="Graham I.A."/>
            <person name="Ye K."/>
        </authorList>
    </citation>
    <scope>NUCLEOTIDE SEQUENCE [LARGE SCALE GENOMIC DNA]</scope>
    <source>
        <strain evidence="10">cv. HN1</strain>
        <tissue evidence="9">Leaves</tissue>
    </source>
</reference>
<dbReference type="Proteomes" id="UP000316621">
    <property type="component" value="Chromosome 2"/>
</dbReference>
<evidence type="ECO:0000256" key="2">
    <source>
        <dbReference type="ARBA" id="ARBA00005885"/>
    </source>
</evidence>
<evidence type="ECO:0000256" key="5">
    <source>
        <dbReference type="ARBA" id="ARBA00023212"/>
    </source>
</evidence>
<feature type="compositionally biased region" description="Polar residues" evidence="7">
    <location>
        <begin position="359"/>
        <end position="369"/>
    </location>
</feature>
<dbReference type="PANTHER" id="PTHR46372:SF2">
    <property type="entry name" value="PROTEIN WVD2-LIKE 3"/>
    <property type="match status" value="1"/>
</dbReference>
<sequence length="411" mass="45132">MDKDPYCLIDYRNGDIHDLANKKQDLVEMEVHINGDIDCHVAEENVELKDYEVKECTTENLVKTPGAKHVVNCDKEQDVLSSKIKNLTGLSGEKTKGPEEQKIGNHKKLNTSEKPAARSAATRNVKNHTVPQPFALATEKRASSGARPVGSETSAVVSKKPFNVSDLQNLNAVKKPQQLKSPVISKKKPLQPENSKHGDEDDACSVASSLSLATRRNAASVQTVKSRVISASVPVFRCTDRAEKRKEVAFYSKLEEKHQALEAERNQCEARTKEEREAALKQLRKGLTFKASPMPSFYHEGPPPKVELKKMPPTRAKSPKLGRRKSCSDAVKSSHGANGILSHDRANRQSLDTCKEDTITSPNSSSKYQINGHDVGGSRGLKGEQKPVRGSRKSAPPEMTGQSNVDITVQS</sequence>
<evidence type="ECO:0000256" key="3">
    <source>
        <dbReference type="ARBA" id="ARBA00022490"/>
    </source>
</evidence>
<comment type="similarity">
    <text evidence="2">Belongs to the TPX2 family.</text>
</comment>
<dbReference type="GO" id="GO:0005874">
    <property type="term" value="C:microtubule"/>
    <property type="evidence" value="ECO:0007669"/>
    <property type="project" value="UniProtKB-KW"/>
</dbReference>
<feature type="compositionally biased region" description="Basic and acidic residues" evidence="7">
    <location>
        <begin position="342"/>
        <end position="358"/>
    </location>
</feature>
<proteinExistence type="inferred from homology"/>
<dbReference type="GO" id="GO:0008017">
    <property type="term" value="F:microtubule binding"/>
    <property type="evidence" value="ECO:0007669"/>
    <property type="project" value="InterPro"/>
</dbReference>
<evidence type="ECO:0000259" key="8">
    <source>
        <dbReference type="Pfam" id="PF06886"/>
    </source>
</evidence>
<dbReference type="Pfam" id="PF06886">
    <property type="entry name" value="TPX2"/>
    <property type="match status" value="1"/>
</dbReference>
<evidence type="ECO:0000313" key="10">
    <source>
        <dbReference type="Proteomes" id="UP000316621"/>
    </source>
</evidence>
<dbReference type="Gramene" id="RZC52237">
    <property type="protein sequence ID" value="RZC52237"/>
    <property type="gene ID" value="C5167_020664"/>
</dbReference>
<name>A0A4Y7IU76_PAPSO</name>
<dbReference type="EMBL" id="CM010716">
    <property type="protein sequence ID" value="RZC52237.1"/>
    <property type="molecule type" value="Genomic_DNA"/>
</dbReference>
<feature type="compositionally biased region" description="Polar residues" evidence="7">
    <location>
        <begin position="400"/>
        <end position="411"/>
    </location>
</feature>
<comment type="subcellular location">
    <subcellularLocation>
        <location evidence="1">Cytoplasm</location>
        <location evidence="1">Cytoskeleton</location>
    </subcellularLocation>
</comment>
<keyword evidence="3" id="KW-0963">Cytoplasm</keyword>
<feature type="region of interest" description="Disordered" evidence="7">
    <location>
        <begin position="89"/>
        <end position="155"/>
    </location>
</feature>
<feature type="compositionally biased region" description="Basic and acidic residues" evidence="7">
    <location>
        <begin position="93"/>
        <end position="103"/>
    </location>
</feature>
<evidence type="ECO:0000256" key="7">
    <source>
        <dbReference type="SAM" id="MobiDB-lite"/>
    </source>
</evidence>
<evidence type="ECO:0000256" key="4">
    <source>
        <dbReference type="ARBA" id="ARBA00022701"/>
    </source>
</evidence>
<keyword evidence="10" id="KW-1185">Reference proteome</keyword>
<feature type="region of interest" description="Disordered" evidence="7">
    <location>
        <begin position="168"/>
        <end position="203"/>
    </location>
</feature>
<dbReference type="AlphaFoldDB" id="A0A4Y7IU76"/>
<dbReference type="InterPro" id="IPR044806">
    <property type="entry name" value="WVD2/WDL1-4"/>
</dbReference>
<evidence type="ECO:0000313" key="9">
    <source>
        <dbReference type="EMBL" id="RZC52237.1"/>
    </source>
</evidence>
<organism evidence="9 10">
    <name type="scientific">Papaver somniferum</name>
    <name type="common">Opium poppy</name>
    <dbReference type="NCBI Taxonomy" id="3469"/>
    <lineage>
        <taxon>Eukaryota</taxon>
        <taxon>Viridiplantae</taxon>
        <taxon>Streptophyta</taxon>
        <taxon>Embryophyta</taxon>
        <taxon>Tracheophyta</taxon>
        <taxon>Spermatophyta</taxon>
        <taxon>Magnoliopsida</taxon>
        <taxon>Ranunculales</taxon>
        <taxon>Papaveraceae</taxon>
        <taxon>Papaveroideae</taxon>
        <taxon>Papaver</taxon>
    </lineage>
</organism>